<evidence type="ECO:0000313" key="2">
    <source>
        <dbReference type="EMBL" id="MBN9671132.1"/>
    </source>
</evidence>
<comment type="caution">
    <text evidence="2">The sequence shown here is derived from an EMBL/GenBank/DDBJ whole genome shotgun (WGS) entry which is preliminary data.</text>
</comment>
<organism evidence="2 3">
    <name type="scientific">Roseibium aggregatum</name>
    <dbReference type="NCBI Taxonomy" id="187304"/>
    <lineage>
        <taxon>Bacteria</taxon>
        <taxon>Pseudomonadati</taxon>
        <taxon>Pseudomonadota</taxon>
        <taxon>Alphaproteobacteria</taxon>
        <taxon>Hyphomicrobiales</taxon>
        <taxon>Stappiaceae</taxon>
        <taxon>Roseibium</taxon>
    </lineage>
</organism>
<sequence>MARNLLPLTEVEDRRRIAGLLASHPEIPDDLLEQIASDEDPLTAYPVLRYSPGLSVDLLLRRVETGPDSLRKAIANRSALPESVIDALCADADEGVIRILLGRDDIGLTSDHKAKLGRRSGLLAKIGPELASRDAIGTGSLVGRFLHLPAALKAEAVAEAEMASLVRQVRRPGSSSGRHRGGSQHRLTDGLVRQALAQNKPRFTELLSQALSLPRTLCDRLLNDDQADGLVVALKAIGLPATETTSILIRLFGDQLPLGDIRALRRFHRTLSLGAAETLVGQWMLAETDALPLSDARHAPQFQQGNPARERLAPSRSEEQAVAAFKKTAS</sequence>
<feature type="region of interest" description="Disordered" evidence="1">
    <location>
        <begin position="299"/>
        <end position="330"/>
    </location>
</feature>
<dbReference type="Proteomes" id="UP000664096">
    <property type="component" value="Unassembled WGS sequence"/>
</dbReference>
<feature type="compositionally biased region" description="Basic and acidic residues" evidence="1">
    <location>
        <begin position="308"/>
        <end position="319"/>
    </location>
</feature>
<dbReference type="AlphaFoldDB" id="A0A939EDE1"/>
<dbReference type="Pfam" id="PF10098">
    <property type="entry name" value="DUF2336"/>
    <property type="match status" value="1"/>
</dbReference>
<dbReference type="InterPro" id="IPR019285">
    <property type="entry name" value="DUF2336"/>
</dbReference>
<accession>A0A939EDE1</accession>
<evidence type="ECO:0000313" key="3">
    <source>
        <dbReference type="Proteomes" id="UP000664096"/>
    </source>
</evidence>
<evidence type="ECO:0000256" key="1">
    <source>
        <dbReference type="SAM" id="MobiDB-lite"/>
    </source>
</evidence>
<reference evidence="2" key="1">
    <citation type="submission" date="2020-12" db="EMBL/GenBank/DDBJ databases">
        <title>Oil enriched cultivation method for isolating marine PHA-producing bacteria.</title>
        <authorList>
            <person name="Zheng W."/>
            <person name="Yu S."/>
            <person name="Huang Y."/>
        </authorList>
    </citation>
    <scope>NUCLEOTIDE SEQUENCE</scope>
    <source>
        <strain evidence="2">SY-2-12</strain>
    </source>
</reference>
<protein>
    <submittedName>
        <fullName evidence="2">DUF2336 domain-containing protein</fullName>
    </submittedName>
</protein>
<dbReference type="RefSeq" id="WP_207140984.1">
    <property type="nucleotide sequence ID" value="NZ_JAEKJZ010000002.1"/>
</dbReference>
<gene>
    <name evidence="2" type="ORF">JF539_12375</name>
</gene>
<dbReference type="EMBL" id="JAEKJZ010000002">
    <property type="protein sequence ID" value="MBN9671132.1"/>
    <property type="molecule type" value="Genomic_DNA"/>
</dbReference>
<proteinExistence type="predicted"/>
<name>A0A939EDE1_9HYPH</name>